<protein>
    <submittedName>
        <fullName evidence="3">Uncharacterized protein</fullName>
    </submittedName>
</protein>
<reference evidence="3 4" key="1">
    <citation type="journal article" date="2021" name="Commun. Biol.">
        <title>The genome of Shorea leprosula (Dipterocarpaceae) highlights the ecological relevance of drought in aseasonal tropical rainforests.</title>
        <authorList>
            <person name="Ng K.K.S."/>
            <person name="Kobayashi M.J."/>
            <person name="Fawcett J.A."/>
            <person name="Hatakeyama M."/>
            <person name="Paape T."/>
            <person name="Ng C.H."/>
            <person name="Ang C.C."/>
            <person name="Tnah L.H."/>
            <person name="Lee C.T."/>
            <person name="Nishiyama T."/>
            <person name="Sese J."/>
            <person name="O'Brien M.J."/>
            <person name="Copetti D."/>
            <person name="Mohd Noor M.I."/>
            <person name="Ong R.C."/>
            <person name="Putra M."/>
            <person name="Sireger I.Z."/>
            <person name="Indrioko S."/>
            <person name="Kosugi Y."/>
            <person name="Izuno A."/>
            <person name="Isagi Y."/>
            <person name="Lee S.L."/>
            <person name="Shimizu K.K."/>
        </authorList>
    </citation>
    <scope>NUCLEOTIDE SEQUENCE [LARGE SCALE GENOMIC DNA]</scope>
    <source>
        <strain evidence="3">214</strain>
    </source>
</reference>
<name>A0AAV5IY70_9ROSI</name>
<accession>A0AAV5IY70</accession>
<evidence type="ECO:0000256" key="1">
    <source>
        <dbReference type="SAM" id="MobiDB-lite"/>
    </source>
</evidence>
<evidence type="ECO:0000313" key="3">
    <source>
        <dbReference type="EMBL" id="GKV04864.1"/>
    </source>
</evidence>
<proteinExistence type="predicted"/>
<feature type="region of interest" description="Disordered" evidence="1">
    <location>
        <begin position="90"/>
        <end position="159"/>
    </location>
</feature>
<feature type="compositionally biased region" description="Low complexity" evidence="1">
    <location>
        <begin position="90"/>
        <end position="105"/>
    </location>
</feature>
<gene>
    <name evidence="3" type="ORF">SLEP1_g16962</name>
</gene>
<dbReference type="AlphaFoldDB" id="A0AAV5IY70"/>
<feature type="chain" id="PRO_5044022815" evidence="2">
    <location>
        <begin position="24"/>
        <end position="159"/>
    </location>
</feature>
<evidence type="ECO:0000313" key="4">
    <source>
        <dbReference type="Proteomes" id="UP001054252"/>
    </source>
</evidence>
<dbReference type="EMBL" id="BPVZ01000022">
    <property type="protein sequence ID" value="GKV04864.1"/>
    <property type="molecule type" value="Genomic_DNA"/>
</dbReference>
<sequence length="159" mass="16174">MAKVTFLLAFSLVVFLSIQTVLGDDVENPNAFSGLSLDELSAVAESIAKATGDALEDAMESSPSWADWAKGKFDGLGLNDWLSSLTSPAPGLAPSAAPVSAPVSARKIAPHHAPRSSPAPEPGSALDLAPESADLAPELAMGSSSEWDYTSADAPAPAA</sequence>
<feature type="signal peptide" evidence="2">
    <location>
        <begin position="1"/>
        <end position="23"/>
    </location>
</feature>
<comment type="caution">
    <text evidence="3">The sequence shown here is derived from an EMBL/GenBank/DDBJ whole genome shotgun (WGS) entry which is preliminary data.</text>
</comment>
<keyword evidence="4" id="KW-1185">Reference proteome</keyword>
<keyword evidence="2" id="KW-0732">Signal</keyword>
<organism evidence="3 4">
    <name type="scientific">Rubroshorea leprosula</name>
    <dbReference type="NCBI Taxonomy" id="152421"/>
    <lineage>
        <taxon>Eukaryota</taxon>
        <taxon>Viridiplantae</taxon>
        <taxon>Streptophyta</taxon>
        <taxon>Embryophyta</taxon>
        <taxon>Tracheophyta</taxon>
        <taxon>Spermatophyta</taxon>
        <taxon>Magnoliopsida</taxon>
        <taxon>eudicotyledons</taxon>
        <taxon>Gunneridae</taxon>
        <taxon>Pentapetalae</taxon>
        <taxon>rosids</taxon>
        <taxon>malvids</taxon>
        <taxon>Malvales</taxon>
        <taxon>Dipterocarpaceae</taxon>
        <taxon>Rubroshorea</taxon>
    </lineage>
</organism>
<evidence type="ECO:0000256" key="2">
    <source>
        <dbReference type="SAM" id="SignalP"/>
    </source>
</evidence>
<dbReference type="Proteomes" id="UP001054252">
    <property type="component" value="Unassembled WGS sequence"/>
</dbReference>